<dbReference type="SMART" id="SM00859">
    <property type="entry name" value="Semialdhyde_dh"/>
    <property type="match status" value="1"/>
</dbReference>
<feature type="domain" description="Semialdehyde dehydrogenase NAD-binding" evidence="18">
    <location>
        <begin position="4"/>
        <end position="124"/>
    </location>
</feature>
<evidence type="ECO:0000259" key="18">
    <source>
        <dbReference type="SMART" id="SM00859"/>
    </source>
</evidence>
<comment type="subunit">
    <text evidence="6">Homodimer.</text>
</comment>
<dbReference type="PANTHER" id="PTHR46278:SF4">
    <property type="entry name" value="ASPARTATE-SEMIALDEHYDE DEHYDROGENASE"/>
    <property type="match status" value="1"/>
</dbReference>
<dbReference type="KEGG" id="baj:BCTU_291"/>
<evidence type="ECO:0000256" key="9">
    <source>
        <dbReference type="ARBA" id="ARBA00022697"/>
    </source>
</evidence>
<dbReference type="Pfam" id="PF02774">
    <property type="entry name" value="Semialdhyde_dhC"/>
    <property type="match status" value="1"/>
</dbReference>
<keyword evidence="13" id="KW-0457">Lysine biosynthesis</keyword>
<reference evidence="19 20" key="1">
    <citation type="journal article" date="2011" name="Appl. Environ. Microbiol.">
        <title>The genome of Buchnera aphidicola from the aphid Cinara tujafilina provides new clues about the evolutionary history of metabolic losses in bacterial endosymbionts.</title>
        <authorList>
            <person name="Lamelas A."/>
            <person name="Gosalbes M.J."/>
            <person name="Moya A."/>
            <person name="Latorre A."/>
        </authorList>
    </citation>
    <scope>NUCLEOTIDE SEQUENCE [LARGE SCALE GENOMIC DNA]</scope>
    <source>
        <strain evidence="20">Cinara tujafilina</strain>
    </source>
</reference>
<evidence type="ECO:0000256" key="17">
    <source>
        <dbReference type="PIRSR" id="PIRSR000148-1"/>
    </source>
</evidence>
<dbReference type="CDD" id="cd02314">
    <property type="entry name" value="VcASADH1_like_N"/>
    <property type="match status" value="1"/>
</dbReference>
<dbReference type="GO" id="GO:0004073">
    <property type="term" value="F:aspartate-semialdehyde dehydrogenase activity"/>
    <property type="evidence" value="ECO:0007669"/>
    <property type="project" value="UniProtKB-UniRule"/>
</dbReference>
<keyword evidence="20" id="KW-1185">Reference proteome</keyword>
<keyword evidence="12" id="KW-0560">Oxidoreductase</keyword>
<dbReference type="InterPro" id="IPR000319">
    <property type="entry name" value="Asp-semialdehyde_DH_CS"/>
</dbReference>
<dbReference type="UniPathway" id="UPA00050">
    <property type="reaction ID" value="UER00463"/>
</dbReference>
<dbReference type="GO" id="GO:0019877">
    <property type="term" value="P:diaminopimelate biosynthetic process"/>
    <property type="evidence" value="ECO:0007669"/>
    <property type="project" value="UniProtKB-KW"/>
</dbReference>
<dbReference type="InterPro" id="IPR011534">
    <property type="entry name" value="Asp_ADH_gamma-type"/>
</dbReference>
<dbReference type="AlphaFoldDB" id="F7WZJ8"/>
<dbReference type="InterPro" id="IPR000534">
    <property type="entry name" value="Semialdehyde_DH_NAD-bd"/>
</dbReference>
<evidence type="ECO:0000256" key="7">
    <source>
        <dbReference type="ARBA" id="ARBA00013120"/>
    </source>
</evidence>
<dbReference type="PIRSF" id="PIRSF000148">
    <property type="entry name" value="ASA_dh"/>
    <property type="match status" value="1"/>
</dbReference>
<evidence type="ECO:0000256" key="2">
    <source>
        <dbReference type="ARBA" id="ARBA00005021"/>
    </source>
</evidence>
<proteinExistence type="inferred from homology"/>
<evidence type="ECO:0000256" key="11">
    <source>
        <dbReference type="ARBA" id="ARBA00022915"/>
    </source>
</evidence>
<feature type="active site" description="Acyl-thioester intermediate" evidence="17">
    <location>
        <position position="137"/>
    </location>
</feature>
<evidence type="ECO:0000256" key="8">
    <source>
        <dbReference type="ARBA" id="ARBA00022605"/>
    </source>
</evidence>
<dbReference type="GO" id="GO:0050661">
    <property type="term" value="F:NADP binding"/>
    <property type="evidence" value="ECO:0007669"/>
    <property type="project" value="InterPro"/>
</dbReference>
<dbReference type="GO" id="GO:0009089">
    <property type="term" value="P:lysine biosynthetic process via diaminopimelate"/>
    <property type="evidence" value="ECO:0007669"/>
    <property type="project" value="UniProtKB-UniRule"/>
</dbReference>
<evidence type="ECO:0000256" key="15">
    <source>
        <dbReference type="ARBA" id="ARBA00047891"/>
    </source>
</evidence>
<dbReference type="GO" id="GO:0051287">
    <property type="term" value="F:NAD binding"/>
    <property type="evidence" value="ECO:0007669"/>
    <property type="project" value="InterPro"/>
</dbReference>
<comment type="similarity">
    <text evidence="5">Belongs to the aspartate-semialdehyde dehydrogenase family.</text>
</comment>
<keyword evidence="8" id="KW-0028">Amino-acid biosynthesis</keyword>
<dbReference type="Pfam" id="PF01118">
    <property type="entry name" value="Semialdhyde_dh"/>
    <property type="match status" value="1"/>
</dbReference>
<dbReference type="NCBIfam" id="NF005144">
    <property type="entry name" value="PRK06598.1"/>
    <property type="match status" value="1"/>
</dbReference>
<keyword evidence="10" id="KW-0521">NADP</keyword>
<evidence type="ECO:0000256" key="16">
    <source>
        <dbReference type="NCBIfam" id="TIGR01745"/>
    </source>
</evidence>
<dbReference type="STRING" id="261317.BCTU_291"/>
<dbReference type="HOGENOM" id="CLU_066397_0_0_6"/>
<evidence type="ECO:0000256" key="3">
    <source>
        <dbReference type="ARBA" id="ARBA00005076"/>
    </source>
</evidence>
<comment type="pathway">
    <text evidence="2">Amino-acid biosynthesis; L-methionine biosynthesis via de novo pathway; L-homoserine from L-aspartate: step 2/3.</text>
</comment>
<dbReference type="Gene3D" id="3.30.360.10">
    <property type="entry name" value="Dihydrodipicolinate Reductase, domain 2"/>
    <property type="match status" value="1"/>
</dbReference>
<dbReference type="SUPFAM" id="SSF51735">
    <property type="entry name" value="NAD(P)-binding Rossmann-fold domains"/>
    <property type="match status" value="1"/>
</dbReference>
<keyword evidence="11" id="KW-0220">Diaminopimelate biosynthesis</keyword>
<dbReference type="Proteomes" id="UP000006811">
    <property type="component" value="Chromosome"/>
</dbReference>
<accession>F7WZJ8</accession>
<comment type="pathway">
    <text evidence="4">Amino-acid biosynthesis; L-threonine biosynthesis; L-threonine from L-aspartate: step 2/5.</text>
</comment>
<evidence type="ECO:0000256" key="10">
    <source>
        <dbReference type="ARBA" id="ARBA00022857"/>
    </source>
</evidence>
<dbReference type="Gene3D" id="3.40.50.720">
    <property type="entry name" value="NAD(P)-binding Rossmann-like Domain"/>
    <property type="match status" value="1"/>
</dbReference>
<sequence>MKKSVGFIGWRGMVGSVLLDRMQKNNDFKKIKPVFFTTSQVGHKTPSILGCSQSFLEDAYNIEHLKELDIILSCQGTKYTLIIYKKLRKIGWKGYWIDASSALRLKNNSIIVLDPINMNSINCALQKNIKTFVGGNCTVSLMLMALGGLFQKNIVDWVTVSTYQAVSGGGAKYMLETLKQMGYIYNKISLNNTLLNKGVLEIEKIARDAVQDRFFPKKYFTVPLAGSLIPWIDIPMKNGQSKEEWKGAVETNKILDSKNYIPIDGTCVRVDSLRCHSQSFVIKLKNNISIKDIELWIDSHNPWVKLIKNTPEDTKKNLTPAAVTGTLNIPIGRVRKLNLGKNYITAFSVGDQLLWGAAEPLRRILNILISQ</sequence>
<dbReference type="NCBIfam" id="TIGR01745">
    <property type="entry name" value="asd_gamma"/>
    <property type="match status" value="1"/>
</dbReference>
<evidence type="ECO:0000313" key="19">
    <source>
        <dbReference type="EMBL" id="AEH39865.1"/>
    </source>
</evidence>
<dbReference type="EMBL" id="CP001817">
    <property type="protein sequence ID" value="AEH39865.1"/>
    <property type="molecule type" value="Genomic_DNA"/>
</dbReference>
<dbReference type="CDD" id="cd23938">
    <property type="entry name" value="ASADH_C_bac_like"/>
    <property type="match status" value="1"/>
</dbReference>
<keyword evidence="9" id="KW-0791">Threonine biosynthesis</keyword>
<dbReference type="InterPro" id="IPR036291">
    <property type="entry name" value="NAD(P)-bd_dom_sf"/>
</dbReference>
<evidence type="ECO:0000313" key="20">
    <source>
        <dbReference type="Proteomes" id="UP000006811"/>
    </source>
</evidence>
<dbReference type="eggNOG" id="COG0136">
    <property type="taxonomic scope" value="Bacteria"/>
</dbReference>
<feature type="active site" description="Proton acceptor" evidence="17">
    <location>
        <position position="276"/>
    </location>
</feature>
<evidence type="ECO:0000256" key="6">
    <source>
        <dbReference type="ARBA" id="ARBA00011738"/>
    </source>
</evidence>
<dbReference type="UniPathway" id="UPA00051">
    <property type="reaction ID" value="UER00464"/>
</dbReference>
<dbReference type="InterPro" id="IPR012280">
    <property type="entry name" value="Semialdhyde_DH_dimer_dom"/>
</dbReference>
<dbReference type="OrthoDB" id="9022717at2"/>
<gene>
    <name evidence="19" type="primary">asd</name>
    <name evidence="19" type="ORF">BCTU_291</name>
</gene>
<evidence type="ECO:0000256" key="4">
    <source>
        <dbReference type="ARBA" id="ARBA00005097"/>
    </source>
</evidence>
<dbReference type="PROSITE" id="PS01103">
    <property type="entry name" value="ASD"/>
    <property type="match status" value="1"/>
</dbReference>
<protein>
    <recommendedName>
        <fullName evidence="7 16">Aspartate-semialdehyde dehydrogenase</fullName>
        <ecNumber evidence="7 16">1.2.1.11</ecNumber>
    </recommendedName>
</protein>
<dbReference type="SUPFAM" id="SSF55347">
    <property type="entry name" value="Glyceraldehyde-3-phosphate dehydrogenase-like, C-terminal domain"/>
    <property type="match status" value="1"/>
</dbReference>
<evidence type="ECO:0000256" key="12">
    <source>
        <dbReference type="ARBA" id="ARBA00023002"/>
    </source>
</evidence>
<evidence type="ECO:0000256" key="14">
    <source>
        <dbReference type="ARBA" id="ARBA00023167"/>
    </source>
</evidence>
<dbReference type="GO" id="GO:0009086">
    <property type="term" value="P:methionine biosynthetic process"/>
    <property type="evidence" value="ECO:0007669"/>
    <property type="project" value="UniProtKB-KW"/>
</dbReference>
<dbReference type="GO" id="GO:0009088">
    <property type="term" value="P:threonine biosynthetic process"/>
    <property type="evidence" value="ECO:0007669"/>
    <property type="project" value="UniProtKB-UniPathway"/>
</dbReference>
<organism evidence="19 20">
    <name type="scientific">Buchnera aphidicola</name>
    <name type="common">Cinara tujafilina</name>
    <dbReference type="NCBI Taxonomy" id="261317"/>
    <lineage>
        <taxon>Bacteria</taxon>
        <taxon>Pseudomonadati</taxon>
        <taxon>Pseudomonadota</taxon>
        <taxon>Gammaproteobacteria</taxon>
        <taxon>Enterobacterales</taxon>
        <taxon>Erwiniaceae</taxon>
        <taxon>Buchnera</taxon>
    </lineage>
</organism>
<comment type="pathway">
    <text evidence="3">Amino-acid biosynthesis; L-lysine biosynthesis via DAP pathway; (S)-tetrahydrodipicolinate from L-aspartate: step 2/4.</text>
</comment>
<evidence type="ECO:0000256" key="1">
    <source>
        <dbReference type="ARBA" id="ARBA00002492"/>
    </source>
</evidence>
<name>F7WZJ8_9GAMM</name>
<comment type="function">
    <text evidence="1">Catalyzes the NADPH-dependent formation of L-aspartate-semialdehyde (L-ASA) by the reductive dephosphorylation of L-aspartyl-4-phosphate.</text>
</comment>
<dbReference type="GO" id="GO:0009097">
    <property type="term" value="P:isoleucine biosynthetic process"/>
    <property type="evidence" value="ECO:0007669"/>
    <property type="project" value="InterPro"/>
</dbReference>
<evidence type="ECO:0000256" key="5">
    <source>
        <dbReference type="ARBA" id="ARBA00010584"/>
    </source>
</evidence>
<comment type="catalytic activity">
    <reaction evidence="15">
        <text>L-aspartate 4-semialdehyde + phosphate + NADP(+) = 4-phospho-L-aspartate + NADPH + H(+)</text>
        <dbReference type="Rhea" id="RHEA:24284"/>
        <dbReference type="ChEBI" id="CHEBI:15378"/>
        <dbReference type="ChEBI" id="CHEBI:43474"/>
        <dbReference type="ChEBI" id="CHEBI:57535"/>
        <dbReference type="ChEBI" id="CHEBI:57783"/>
        <dbReference type="ChEBI" id="CHEBI:58349"/>
        <dbReference type="ChEBI" id="CHEBI:537519"/>
        <dbReference type="EC" id="1.2.1.11"/>
    </reaction>
</comment>
<dbReference type="PANTHER" id="PTHR46278">
    <property type="entry name" value="DEHYDROGENASE, PUTATIVE-RELATED"/>
    <property type="match status" value="1"/>
</dbReference>
<evidence type="ECO:0000256" key="13">
    <source>
        <dbReference type="ARBA" id="ARBA00023154"/>
    </source>
</evidence>
<dbReference type="UniPathway" id="UPA00034">
    <property type="reaction ID" value="UER00016"/>
</dbReference>
<dbReference type="EC" id="1.2.1.11" evidence="7 16"/>
<keyword evidence="14" id="KW-0486">Methionine biosynthesis</keyword>
<dbReference type="GO" id="GO:0046983">
    <property type="term" value="F:protein dimerization activity"/>
    <property type="evidence" value="ECO:0007669"/>
    <property type="project" value="InterPro"/>
</dbReference>